<keyword evidence="5" id="KW-0067">ATP-binding</keyword>
<dbReference type="GO" id="GO:0004674">
    <property type="term" value="F:protein serine/threonine kinase activity"/>
    <property type="evidence" value="ECO:0007669"/>
    <property type="project" value="UniProtKB-EC"/>
</dbReference>
<keyword evidence="4 8" id="KW-0418">Kinase</keyword>
<feature type="region of interest" description="Disordered" evidence="6">
    <location>
        <begin position="492"/>
        <end position="634"/>
    </location>
</feature>
<dbReference type="Gene3D" id="3.30.200.20">
    <property type="entry name" value="Phosphorylase Kinase, domain 1"/>
    <property type="match status" value="1"/>
</dbReference>
<feature type="compositionally biased region" description="Basic and acidic residues" evidence="6">
    <location>
        <begin position="540"/>
        <end position="549"/>
    </location>
</feature>
<keyword evidence="2 8" id="KW-0808">Transferase</keyword>
<feature type="domain" description="Protein kinase" evidence="7">
    <location>
        <begin position="18"/>
        <end position="272"/>
    </location>
</feature>
<proteinExistence type="predicted"/>
<feature type="region of interest" description="Disordered" evidence="6">
    <location>
        <begin position="281"/>
        <end position="455"/>
    </location>
</feature>
<organism evidence="8 9">
    <name type="scientific">Nonomuraea coxensis DSM 45129</name>
    <dbReference type="NCBI Taxonomy" id="1122611"/>
    <lineage>
        <taxon>Bacteria</taxon>
        <taxon>Bacillati</taxon>
        <taxon>Actinomycetota</taxon>
        <taxon>Actinomycetes</taxon>
        <taxon>Streptosporangiales</taxon>
        <taxon>Streptosporangiaceae</taxon>
        <taxon>Nonomuraea</taxon>
    </lineage>
</organism>
<evidence type="ECO:0000313" key="9">
    <source>
        <dbReference type="Proteomes" id="UP000824681"/>
    </source>
</evidence>
<feature type="compositionally biased region" description="Low complexity" evidence="6">
    <location>
        <begin position="615"/>
        <end position="628"/>
    </location>
</feature>
<dbReference type="PANTHER" id="PTHR43671:SF13">
    <property type="entry name" value="SERINE_THREONINE-PROTEIN KINASE NEK2"/>
    <property type="match status" value="1"/>
</dbReference>
<dbReference type="PROSITE" id="PS50011">
    <property type="entry name" value="PROTEIN_KINASE_DOM"/>
    <property type="match status" value="1"/>
</dbReference>
<dbReference type="InterPro" id="IPR000719">
    <property type="entry name" value="Prot_kinase_dom"/>
</dbReference>
<evidence type="ECO:0000256" key="5">
    <source>
        <dbReference type="ARBA" id="ARBA00022840"/>
    </source>
</evidence>
<evidence type="ECO:0000256" key="4">
    <source>
        <dbReference type="ARBA" id="ARBA00022777"/>
    </source>
</evidence>
<dbReference type="SUPFAM" id="SSF56112">
    <property type="entry name" value="Protein kinase-like (PK-like)"/>
    <property type="match status" value="1"/>
</dbReference>
<dbReference type="InterPro" id="IPR050660">
    <property type="entry name" value="NEK_Ser/Thr_kinase"/>
</dbReference>
<feature type="compositionally biased region" description="Gly residues" evidence="6">
    <location>
        <begin position="368"/>
        <end position="396"/>
    </location>
</feature>
<name>A0ABX8U8V3_9ACTN</name>
<keyword evidence="9" id="KW-1185">Reference proteome</keyword>
<dbReference type="PROSITE" id="PS00108">
    <property type="entry name" value="PROTEIN_KINASE_ST"/>
    <property type="match status" value="1"/>
</dbReference>
<protein>
    <recommendedName>
        <fullName evidence="1">non-specific serine/threonine protein kinase</fullName>
        <ecNumber evidence="1">2.7.11.1</ecNumber>
    </recommendedName>
</protein>
<dbReference type="PANTHER" id="PTHR43671">
    <property type="entry name" value="SERINE/THREONINE-PROTEIN KINASE NEK"/>
    <property type="match status" value="1"/>
</dbReference>
<accession>A0ABX8U8V3</accession>
<sequence length="739" mass="74048">MNQFQPLAADDPRRLGAYDIVARLGEGGQGVVYLGKSDTGEQVAVKLLHHALVADADARTRFLREVAVAQRVARFCTAPVLHADLDGSRPYIVSEYVPGPSLRELVLTEGPRRGAALERLAISTATALAAIHRAGILHRDLKPANVLMGPEGPVVIDFGIARALDSPGATATGMAMGTPSYLAPEQLSGAAVSEAADVFAWGVTMVFAATGKPAFGADSIPVVMNRILNEEPELGGMDGELGELVAACLSKDPAQRPTAGDLILRLTGQPAPKAAIEPVTGQHLTGPAQPGHAGHPGQPGHSGQPGQDAVPSPWGQAGSGPQPMFPPQQGAFPHLAAAIQNGPAQPPTTGPGHPAGQGIPGAQAAGPGASGGARSGHGGAGAVQPGAQGGPQAGGPGVPPQAGGPGVPPQAGGPGVPPQAGGPGRPGQGGGHGAYSAPRSQPAGGQGGGDGAPAKQRRTMTLALSGAAAAALLVVAGAVVVQANSKQVPVVAVGDASRSTEDGGSGAGKPGEPPSTQPTADPVLPTDSPVPVGTLDIEEPEKTGKKKNSEQPVAQIPTAPVTTQPRPQTTTERPQATSTPKPTRTKKKSTTSVDPEVEPSEPAATNTAGPSVPSVAPTKKPATTKPTVAPKPNPYKPAAVCGSGYKIVDSHVVGESDRVYLLYNATAGKNCVVMMSALLFTGKVKMNAILQVKGGSSASNPGMFSAYAGPVRLPAKGKCVIWGGSIGTASWKSGWSHCK</sequence>
<reference evidence="8 9" key="1">
    <citation type="journal article" date="2021" name="ACS Chem. Biol.">
        <title>Genomic-Led Discovery of a Novel Glycopeptide Antibiotic by Nonomuraea coxensis DSM 45129.</title>
        <authorList>
            <person name="Yushchuk O."/>
            <person name="Vior N.M."/>
            <person name="Andreo-Vidal A."/>
            <person name="Berini F."/>
            <person name="Ruckert C."/>
            <person name="Busche T."/>
            <person name="Binda E."/>
            <person name="Kalinowski J."/>
            <person name="Truman A.W."/>
            <person name="Marinelli F."/>
        </authorList>
    </citation>
    <scope>NUCLEOTIDE SEQUENCE [LARGE SCALE GENOMIC DNA]</scope>
    <source>
        <strain evidence="8 9">DSM 45129</strain>
    </source>
</reference>
<evidence type="ECO:0000256" key="3">
    <source>
        <dbReference type="ARBA" id="ARBA00022741"/>
    </source>
</evidence>
<evidence type="ECO:0000256" key="1">
    <source>
        <dbReference type="ARBA" id="ARBA00012513"/>
    </source>
</evidence>
<dbReference type="CDD" id="cd14014">
    <property type="entry name" value="STKc_PknB_like"/>
    <property type="match status" value="1"/>
</dbReference>
<keyword evidence="3" id="KW-0547">Nucleotide-binding</keyword>
<evidence type="ECO:0000313" key="8">
    <source>
        <dbReference type="EMBL" id="QYC43366.1"/>
    </source>
</evidence>
<evidence type="ECO:0000256" key="6">
    <source>
        <dbReference type="SAM" id="MobiDB-lite"/>
    </source>
</evidence>
<evidence type="ECO:0000256" key="2">
    <source>
        <dbReference type="ARBA" id="ARBA00022679"/>
    </source>
</evidence>
<dbReference type="InterPro" id="IPR011009">
    <property type="entry name" value="Kinase-like_dom_sf"/>
</dbReference>
<dbReference type="Proteomes" id="UP000824681">
    <property type="component" value="Chromosome"/>
</dbReference>
<dbReference type="RefSeq" id="WP_084685226.1">
    <property type="nucleotide sequence ID" value="NZ_CP068985.1"/>
</dbReference>
<dbReference type="EMBL" id="CP068985">
    <property type="protein sequence ID" value="QYC43366.1"/>
    <property type="molecule type" value="Genomic_DNA"/>
</dbReference>
<evidence type="ECO:0000259" key="7">
    <source>
        <dbReference type="PROSITE" id="PS50011"/>
    </source>
</evidence>
<feature type="compositionally biased region" description="Low complexity" evidence="6">
    <location>
        <begin position="557"/>
        <end position="582"/>
    </location>
</feature>
<dbReference type="Pfam" id="PF00069">
    <property type="entry name" value="Pkinase"/>
    <property type="match status" value="1"/>
</dbReference>
<feature type="compositionally biased region" description="Gly residues" evidence="6">
    <location>
        <begin position="421"/>
        <end position="433"/>
    </location>
</feature>
<dbReference type="EC" id="2.7.11.1" evidence="1"/>
<feature type="compositionally biased region" description="Low complexity" evidence="6">
    <location>
        <begin position="286"/>
        <end position="307"/>
    </location>
</feature>
<gene>
    <name evidence="8" type="primary">afsK17</name>
    <name evidence="8" type="ORF">Nocox_28910</name>
</gene>
<dbReference type="InterPro" id="IPR008271">
    <property type="entry name" value="Ser/Thr_kinase_AS"/>
</dbReference>
<dbReference type="SMART" id="SM00220">
    <property type="entry name" value="S_TKc"/>
    <property type="match status" value="1"/>
</dbReference>
<dbReference type="Gene3D" id="1.10.510.10">
    <property type="entry name" value="Transferase(Phosphotransferase) domain 1"/>
    <property type="match status" value="1"/>
</dbReference>